<feature type="region of interest" description="Disordered" evidence="1">
    <location>
        <begin position="60"/>
        <end position="89"/>
    </location>
</feature>
<feature type="compositionally biased region" description="Basic and acidic residues" evidence="1">
    <location>
        <begin position="22"/>
        <end position="32"/>
    </location>
</feature>
<dbReference type="KEGG" id="pbl:PAAG_02654"/>
<dbReference type="HOGENOM" id="CLU_2455351_0_0_1"/>
<accession>C1GVV9</accession>
<evidence type="ECO:0000256" key="1">
    <source>
        <dbReference type="SAM" id="MobiDB-lite"/>
    </source>
</evidence>
<dbReference type="VEuPathDB" id="FungiDB:PAAG_02654"/>
<dbReference type="GeneID" id="9098625"/>
<feature type="region of interest" description="Disordered" evidence="1">
    <location>
        <begin position="1"/>
        <end position="36"/>
    </location>
</feature>
<keyword evidence="3" id="KW-1185">Reference proteome</keyword>
<sequence length="89" mass="9678">MSPDPTAPAKQTWLHARQRISKSHDSSAKRQLSEAPSLSRLPRLVFACFSLGADFHLHPPRLTSPRFTSTSTPTTPIPGGGEASQPLNF</sequence>
<gene>
    <name evidence="2" type="ORF">PAAG_02654</name>
</gene>
<dbReference type="EMBL" id="KN293997">
    <property type="protein sequence ID" value="EEH40678.1"/>
    <property type="molecule type" value="Genomic_DNA"/>
</dbReference>
<dbReference type="RefSeq" id="XP_002795178.1">
    <property type="nucleotide sequence ID" value="XM_002795132.1"/>
</dbReference>
<evidence type="ECO:0000313" key="3">
    <source>
        <dbReference type="Proteomes" id="UP000002059"/>
    </source>
</evidence>
<protein>
    <submittedName>
        <fullName evidence="2">Uncharacterized protein</fullName>
    </submittedName>
</protein>
<feature type="compositionally biased region" description="Low complexity" evidence="1">
    <location>
        <begin position="60"/>
        <end position="74"/>
    </location>
</feature>
<organism evidence="2 3">
    <name type="scientific">Paracoccidioides lutzii (strain ATCC MYA-826 / Pb01)</name>
    <name type="common">Paracoccidioides brasiliensis</name>
    <dbReference type="NCBI Taxonomy" id="502779"/>
    <lineage>
        <taxon>Eukaryota</taxon>
        <taxon>Fungi</taxon>
        <taxon>Dikarya</taxon>
        <taxon>Ascomycota</taxon>
        <taxon>Pezizomycotina</taxon>
        <taxon>Eurotiomycetes</taxon>
        <taxon>Eurotiomycetidae</taxon>
        <taxon>Onygenales</taxon>
        <taxon>Ajellomycetaceae</taxon>
        <taxon>Paracoccidioides</taxon>
    </lineage>
</organism>
<reference evidence="2 3" key="1">
    <citation type="journal article" date="2011" name="PLoS Genet.">
        <title>Comparative genomic analysis of human fungal pathogens causing paracoccidioidomycosis.</title>
        <authorList>
            <person name="Desjardins C.A."/>
            <person name="Champion M.D."/>
            <person name="Holder J.W."/>
            <person name="Muszewska A."/>
            <person name="Goldberg J."/>
            <person name="Bailao A.M."/>
            <person name="Brigido M.M."/>
            <person name="Ferreira M.E."/>
            <person name="Garcia A.M."/>
            <person name="Grynberg M."/>
            <person name="Gujja S."/>
            <person name="Heiman D.I."/>
            <person name="Henn M.R."/>
            <person name="Kodira C.D."/>
            <person name="Leon-Narvaez H."/>
            <person name="Longo L.V."/>
            <person name="Ma L.J."/>
            <person name="Malavazi I."/>
            <person name="Matsuo A.L."/>
            <person name="Morais F.V."/>
            <person name="Pereira M."/>
            <person name="Rodriguez-Brito S."/>
            <person name="Sakthikumar S."/>
            <person name="Salem-Izacc S.M."/>
            <person name="Sykes S.M."/>
            <person name="Teixeira M.M."/>
            <person name="Vallejo M.C."/>
            <person name="Walter M.E."/>
            <person name="Yandava C."/>
            <person name="Young S."/>
            <person name="Zeng Q."/>
            <person name="Zucker J."/>
            <person name="Felipe M.S."/>
            <person name="Goldman G.H."/>
            <person name="Haas B.J."/>
            <person name="McEwen J.G."/>
            <person name="Nino-Vega G."/>
            <person name="Puccia R."/>
            <person name="San-Blas G."/>
            <person name="Soares C.M."/>
            <person name="Birren B.W."/>
            <person name="Cuomo C.A."/>
        </authorList>
    </citation>
    <scope>NUCLEOTIDE SEQUENCE [LARGE SCALE GENOMIC DNA]</scope>
    <source>
        <strain evidence="3">ATCC MYA-826 / Pb01</strain>
    </source>
</reference>
<name>C1GVV9_PARBA</name>
<evidence type="ECO:0000313" key="2">
    <source>
        <dbReference type="EMBL" id="EEH40678.1"/>
    </source>
</evidence>
<dbReference type="AlphaFoldDB" id="C1GVV9"/>
<dbReference type="Proteomes" id="UP000002059">
    <property type="component" value="Partially assembled WGS sequence"/>
</dbReference>
<proteinExistence type="predicted"/>